<evidence type="ECO:0000256" key="4">
    <source>
        <dbReference type="ARBA" id="ARBA00022833"/>
    </source>
</evidence>
<proteinExistence type="predicted"/>
<organism evidence="9 10">
    <name type="scientific">Brevibacillus laterosporus</name>
    <name type="common">Bacillus laterosporus</name>
    <dbReference type="NCBI Taxonomy" id="1465"/>
    <lineage>
        <taxon>Bacteria</taxon>
        <taxon>Bacillati</taxon>
        <taxon>Bacillota</taxon>
        <taxon>Bacilli</taxon>
        <taxon>Bacillales</taxon>
        <taxon>Paenibacillaceae</taxon>
        <taxon>Brevibacillus</taxon>
    </lineage>
</organism>
<dbReference type="EMBL" id="JAPTNE010000002">
    <property type="protein sequence ID" value="MCZ0805579.1"/>
    <property type="molecule type" value="Genomic_DNA"/>
</dbReference>
<name>A0AAP3DBZ8_BRELA</name>
<sequence length="225" mass="25666">MNDTYRLYKLKVGYQGMYNYSYIIMDQATGKAAIVDPAWDLGRITTMLTDLGAEVTMILLTHSHYDHVHLVEPLVNQFQPKVYMSSKEIDYYQFHSLNLCSFADEDEIMLGETKIICLLTPGHTAGGSCFLLSASLLAGDTIFVEGCGICDTPGGCPDQMYQSVQKIRNVVDPSVRVYPGHSYGKEPGYPLSYLLKNNIYFQFENKEQFIKFRMRKNQKNLFDFK</sequence>
<dbReference type="GO" id="GO:0016787">
    <property type="term" value="F:hydrolase activity"/>
    <property type="evidence" value="ECO:0007669"/>
    <property type="project" value="UniProtKB-KW"/>
</dbReference>
<dbReference type="GO" id="GO:0046872">
    <property type="term" value="F:metal ion binding"/>
    <property type="evidence" value="ECO:0007669"/>
    <property type="project" value="UniProtKB-KW"/>
</dbReference>
<dbReference type="InterPro" id="IPR051453">
    <property type="entry name" value="MBL_Glyoxalase_II"/>
</dbReference>
<protein>
    <submittedName>
        <fullName evidence="9">MBL fold metallo-hydrolase</fullName>
    </submittedName>
</protein>
<comment type="catalytic activity">
    <reaction evidence="7">
        <text>3',5'-cyclic UMP + H2O = UMP + H(+)</text>
        <dbReference type="Rhea" id="RHEA:70575"/>
        <dbReference type="ChEBI" id="CHEBI:15377"/>
        <dbReference type="ChEBI" id="CHEBI:15378"/>
        <dbReference type="ChEBI" id="CHEBI:57865"/>
        <dbReference type="ChEBI" id="CHEBI:184387"/>
    </reaction>
    <physiologicalReaction direction="left-to-right" evidence="7">
        <dbReference type="Rhea" id="RHEA:70576"/>
    </physiologicalReaction>
</comment>
<comment type="cofactor">
    <cofactor evidence="1">
        <name>Zn(2+)</name>
        <dbReference type="ChEBI" id="CHEBI:29105"/>
    </cofactor>
</comment>
<evidence type="ECO:0000256" key="2">
    <source>
        <dbReference type="ARBA" id="ARBA00022723"/>
    </source>
</evidence>
<dbReference type="AlphaFoldDB" id="A0AAP3DBZ8"/>
<feature type="domain" description="Metallo-beta-lactamase" evidence="8">
    <location>
        <begin position="18"/>
        <end position="181"/>
    </location>
</feature>
<comment type="caution">
    <text evidence="9">The sequence shown here is derived from an EMBL/GenBank/DDBJ whole genome shotgun (WGS) entry which is preliminary data.</text>
</comment>
<dbReference type="SUPFAM" id="SSF56281">
    <property type="entry name" value="Metallo-hydrolase/oxidoreductase"/>
    <property type="match status" value="1"/>
</dbReference>
<evidence type="ECO:0000256" key="3">
    <source>
        <dbReference type="ARBA" id="ARBA00022801"/>
    </source>
</evidence>
<evidence type="ECO:0000313" key="9">
    <source>
        <dbReference type="EMBL" id="MCZ0805579.1"/>
    </source>
</evidence>
<comment type="catalytic activity">
    <reaction evidence="5">
        <text>3',5'-cyclic CMP + H2O = CMP + H(+)</text>
        <dbReference type="Rhea" id="RHEA:72675"/>
        <dbReference type="ChEBI" id="CHEBI:15377"/>
        <dbReference type="ChEBI" id="CHEBI:15378"/>
        <dbReference type="ChEBI" id="CHEBI:58003"/>
        <dbReference type="ChEBI" id="CHEBI:60377"/>
    </reaction>
    <physiologicalReaction direction="left-to-right" evidence="5">
        <dbReference type="Rhea" id="RHEA:72676"/>
    </physiologicalReaction>
</comment>
<gene>
    <name evidence="9" type="ORF">O0554_01415</name>
</gene>
<evidence type="ECO:0000256" key="1">
    <source>
        <dbReference type="ARBA" id="ARBA00001947"/>
    </source>
</evidence>
<keyword evidence="3" id="KW-0378">Hydrolase</keyword>
<keyword evidence="4" id="KW-0862">Zinc</keyword>
<accession>A0AAP3DBZ8</accession>
<dbReference type="Gene3D" id="3.60.15.10">
    <property type="entry name" value="Ribonuclease Z/Hydroxyacylglutathione hydrolase-like"/>
    <property type="match status" value="1"/>
</dbReference>
<dbReference type="CDD" id="cd16275">
    <property type="entry name" value="BaeB-like_MBL-fold"/>
    <property type="match status" value="1"/>
</dbReference>
<evidence type="ECO:0000256" key="7">
    <source>
        <dbReference type="ARBA" id="ARBA00048505"/>
    </source>
</evidence>
<evidence type="ECO:0000256" key="6">
    <source>
        <dbReference type="ARBA" id="ARBA00034301"/>
    </source>
</evidence>
<reference evidence="9" key="1">
    <citation type="submission" date="2022-09" db="EMBL/GenBank/DDBJ databases">
        <title>Genome analysis and characterization of larvicidal activity of Brevibacillus strains.</title>
        <authorList>
            <person name="Patrusheva E.V."/>
            <person name="Izotova A.O."/>
            <person name="Toshchakov S.V."/>
            <person name="Sineoky S.P."/>
        </authorList>
    </citation>
    <scope>NUCLEOTIDE SEQUENCE</scope>
    <source>
        <strain evidence="9">VKPM_B-13247</strain>
    </source>
</reference>
<comment type="function">
    <text evidence="6">Counteracts the endogenous Pycsar antiviral defense system. Phosphodiesterase that enables metal-dependent hydrolysis of host cyclic nucleotide Pycsar defense signals such as cCMP and cUMP.</text>
</comment>
<dbReference type="InterPro" id="IPR036866">
    <property type="entry name" value="RibonucZ/Hydroxyglut_hydro"/>
</dbReference>
<evidence type="ECO:0000256" key="5">
    <source>
        <dbReference type="ARBA" id="ARBA00034221"/>
    </source>
</evidence>
<dbReference type="Proteomes" id="UP001077662">
    <property type="component" value="Unassembled WGS sequence"/>
</dbReference>
<dbReference type="PANTHER" id="PTHR46233">
    <property type="entry name" value="HYDROXYACYLGLUTATHIONE HYDROLASE GLOC"/>
    <property type="match status" value="1"/>
</dbReference>
<dbReference type="InterPro" id="IPR001279">
    <property type="entry name" value="Metallo-B-lactamas"/>
</dbReference>
<dbReference type="Pfam" id="PF00753">
    <property type="entry name" value="Lactamase_B"/>
    <property type="match status" value="1"/>
</dbReference>
<evidence type="ECO:0000313" key="10">
    <source>
        <dbReference type="Proteomes" id="UP001077662"/>
    </source>
</evidence>
<dbReference type="PANTHER" id="PTHR46233:SF3">
    <property type="entry name" value="HYDROXYACYLGLUTATHIONE HYDROLASE GLOC"/>
    <property type="match status" value="1"/>
</dbReference>
<evidence type="ECO:0000259" key="8">
    <source>
        <dbReference type="SMART" id="SM00849"/>
    </source>
</evidence>
<dbReference type="RefSeq" id="WP_258432687.1">
    <property type="nucleotide sequence ID" value="NZ_JANSGW010000002.1"/>
</dbReference>
<keyword evidence="2" id="KW-0479">Metal-binding</keyword>
<dbReference type="SMART" id="SM00849">
    <property type="entry name" value="Lactamase_B"/>
    <property type="match status" value="1"/>
</dbReference>